<dbReference type="InterPro" id="IPR011579">
    <property type="entry name" value="ATPase_dom"/>
</dbReference>
<keyword evidence="2" id="KW-0067">ATP-binding</keyword>
<feature type="domain" description="ATPase" evidence="1">
    <location>
        <begin position="22"/>
        <end position="259"/>
    </location>
</feature>
<dbReference type="PANTHER" id="PTHR34301:SF8">
    <property type="entry name" value="ATPASE DOMAIN-CONTAINING PROTEIN"/>
    <property type="match status" value="1"/>
</dbReference>
<keyword evidence="2" id="KW-0547">Nucleotide-binding</keyword>
<comment type="caution">
    <text evidence="2">The sequence shown here is derived from an EMBL/GenBank/DDBJ whole genome shotgun (WGS) entry which is preliminary data.</text>
</comment>
<evidence type="ECO:0000259" key="1">
    <source>
        <dbReference type="Pfam" id="PF01637"/>
    </source>
</evidence>
<dbReference type="Gene3D" id="3.40.50.300">
    <property type="entry name" value="P-loop containing nucleotide triphosphate hydrolases"/>
    <property type="match status" value="1"/>
</dbReference>
<dbReference type="GO" id="GO:0005524">
    <property type="term" value="F:ATP binding"/>
    <property type="evidence" value="ECO:0007669"/>
    <property type="project" value="UniProtKB-KW"/>
</dbReference>
<evidence type="ECO:0000313" key="2">
    <source>
        <dbReference type="EMBL" id="HGZ78646.1"/>
    </source>
</evidence>
<dbReference type="PANTHER" id="PTHR34301">
    <property type="entry name" value="DNA-BINDING PROTEIN-RELATED"/>
    <property type="match status" value="1"/>
</dbReference>
<organism evidence="2">
    <name type="scientific">Pseudothermotoga hypogea</name>
    <dbReference type="NCBI Taxonomy" id="57487"/>
    <lineage>
        <taxon>Bacteria</taxon>
        <taxon>Thermotogati</taxon>
        <taxon>Thermotogota</taxon>
        <taxon>Thermotogae</taxon>
        <taxon>Thermotogales</taxon>
        <taxon>Thermotogaceae</taxon>
        <taxon>Pseudothermotoga</taxon>
    </lineage>
</organism>
<dbReference type="SUPFAM" id="SSF52540">
    <property type="entry name" value="P-loop containing nucleoside triphosphate hydrolases"/>
    <property type="match status" value="1"/>
</dbReference>
<dbReference type="InterPro" id="IPR027417">
    <property type="entry name" value="P-loop_NTPase"/>
</dbReference>
<accession>A0A832IDI7</accession>
<name>A0A832IDI7_9THEM</name>
<dbReference type="AlphaFoldDB" id="A0A832IDI7"/>
<reference evidence="2" key="1">
    <citation type="journal article" date="2020" name="mSystems">
        <title>Genome- and Community-Level Interaction Insights into Carbon Utilization and Element Cycling Functions of Hydrothermarchaeota in Hydrothermal Sediment.</title>
        <authorList>
            <person name="Zhou Z."/>
            <person name="Liu Y."/>
            <person name="Xu W."/>
            <person name="Pan J."/>
            <person name="Luo Z.H."/>
            <person name="Li M."/>
        </authorList>
    </citation>
    <scope>NUCLEOTIDE SEQUENCE [LARGE SCALE GENOMIC DNA]</scope>
    <source>
        <strain evidence="2">SpSt-86</strain>
    </source>
</reference>
<gene>
    <name evidence="2" type="ORF">ENW55_01510</name>
</gene>
<dbReference type="EMBL" id="DTKQ01000013">
    <property type="protein sequence ID" value="HGZ78646.1"/>
    <property type="molecule type" value="Genomic_DNA"/>
</dbReference>
<proteinExistence type="predicted"/>
<dbReference type="Pfam" id="PF01637">
    <property type="entry name" value="ATPase_2"/>
    <property type="match status" value="1"/>
</dbReference>
<sequence>MFPGGVVVNPFRFGRHYDPDCFVDREREYSQLLSAVQSGNNVVVVAPRRFGKTWLLQKFVAESGFQCIYLDLLSVISLRDLCAKMISKSFELLKLNDPVKFIREYLKNLSRHVSFSIGADGVNFTLGKDIDEESLLSESYRLLEKLGDPMAPLIVCIDEFQAYRTVSEKLPGSIRGFFQTTPNVIFVFSGSMRHMIEELFFQSKGLMYHCGIKLDLSSFLPKEEVTDYLMRKFEASGKRISSSVAERFYEITKGHPYYVQIMAYELWNTCLKEATEKDLTEALNQLIFRERHTYDMALDVLGQKYVRKVLIMIASNKDIFSIEALREFEIPNPSIANKTVKKLIELGFVEKLSRGNYEIIDPIFEEYILRRFS</sequence>
<protein>
    <submittedName>
        <fullName evidence="2">ATP-binding protein</fullName>
    </submittedName>
</protein>